<dbReference type="SUPFAM" id="SSF55785">
    <property type="entry name" value="PYP-like sensor domain (PAS domain)"/>
    <property type="match status" value="4"/>
</dbReference>
<dbReference type="PRINTS" id="PR00260">
    <property type="entry name" value="CHEMTRNSDUCR"/>
</dbReference>
<evidence type="ECO:0000256" key="2">
    <source>
        <dbReference type="PROSITE-ProRule" id="PRU00284"/>
    </source>
</evidence>
<dbReference type="Gene3D" id="3.30.450.20">
    <property type="entry name" value="PAS domain"/>
    <property type="match status" value="3"/>
</dbReference>
<dbReference type="PROSITE" id="PS50112">
    <property type="entry name" value="PAS"/>
    <property type="match status" value="2"/>
</dbReference>
<protein>
    <submittedName>
        <fullName evidence="6">PAS domain-containing protein</fullName>
    </submittedName>
</protein>
<reference evidence="7" key="1">
    <citation type="journal article" date="2019" name="Int. J. Syst. Evol. Microbiol.">
        <title>The Global Catalogue of Microorganisms (GCM) 10K type strain sequencing project: providing services to taxonomists for standard genome sequencing and annotation.</title>
        <authorList>
            <consortium name="The Broad Institute Genomics Platform"/>
            <consortium name="The Broad Institute Genome Sequencing Center for Infectious Disease"/>
            <person name="Wu L."/>
            <person name="Ma J."/>
        </authorList>
    </citation>
    <scope>NUCLEOTIDE SEQUENCE [LARGE SCALE GENOMIC DNA]</scope>
    <source>
        <strain evidence="7">KACC 12507</strain>
    </source>
</reference>
<accession>A0ABV9LZV2</accession>
<dbReference type="SMART" id="SM00086">
    <property type="entry name" value="PAC"/>
    <property type="match status" value="4"/>
</dbReference>
<dbReference type="Gene3D" id="1.10.287.950">
    <property type="entry name" value="Methyl-accepting chemotaxis protein"/>
    <property type="match status" value="1"/>
</dbReference>
<comment type="caution">
    <text evidence="6">The sequence shown here is derived from an EMBL/GenBank/DDBJ whole genome shotgun (WGS) entry which is preliminary data.</text>
</comment>
<dbReference type="Pfam" id="PF13426">
    <property type="entry name" value="PAS_9"/>
    <property type="match status" value="3"/>
</dbReference>
<organism evidence="6 7">
    <name type="scientific">Glaciecola siphonariae</name>
    <dbReference type="NCBI Taxonomy" id="521012"/>
    <lineage>
        <taxon>Bacteria</taxon>
        <taxon>Pseudomonadati</taxon>
        <taxon>Pseudomonadota</taxon>
        <taxon>Gammaproteobacteria</taxon>
        <taxon>Alteromonadales</taxon>
        <taxon>Alteromonadaceae</taxon>
        <taxon>Glaciecola</taxon>
    </lineage>
</organism>
<dbReference type="InterPro" id="IPR001610">
    <property type="entry name" value="PAC"/>
</dbReference>
<dbReference type="InterPro" id="IPR004090">
    <property type="entry name" value="Chemotax_Me-accpt_rcpt"/>
</dbReference>
<evidence type="ECO:0000313" key="6">
    <source>
        <dbReference type="EMBL" id="MFC4701390.1"/>
    </source>
</evidence>
<dbReference type="PROSITE" id="PS50111">
    <property type="entry name" value="CHEMOTAXIS_TRANSDUC_2"/>
    <property type="match status" value="1"/>
</dbReference>
<dbReference type="Proteomes" id="UP001595897">
    <property type="component" value="Unassembled WGS sequence"/>
</dbReference>
<dbReference type="InterPro" id="IPR000700">
    <property type="entry name" value="PAS-assoc_C"/>
</dbReference>
<dbReference type="RefSeq" id="WP_382409829.1">
    <property type="nucleotide sequence ID" value="NZ_JBHSGU010000009.1"/>
</dbReference>
<dbReference type="InterPro" id="IPR035965">
    <property type="entry name" value="PAS-like_dom_sf"/>
</dbReference>
<keyword evidence="7" id="KW-1185">Reference proteome</keyword>
<feature type="domain" description="PAS" evidence="4">
    <location>
        <begin position="259"/>
        <end position="304"/>
    </location>
</feature>
<keyword evidence="1 2" id="KW-0807">Transducer</keyword>
<feature type="domain" description="PAC" evidence="5">
    <location>
        <begin position="331"/>
        <end position="385"/>
    </location>
</feature>
<dbReference type="InterPro" id="IPR000014">
    <property type="entry name" value="PAS"/>
</dbReference>
<evidence type="ECO:0000259" key="4">
    <source>
        <dbReference type="PROSITE" id="PS50112"/>
    </source>
</evidence>
<name>A0ABV9LZV2_9ALTE</name>
<sequence>MFSLRKNKSTFDSQTIAGIIEALDKSQAIIEFRPDGTILSANKNFLETMGYSSTEIIEKHHSMFVERSERDSPEYSQFWQQLNNGQFKQAEFKRIKKNQEIIWLQATYNPITDKNGNVIKVIKFASDITSSKLKTIDFEGKISAISKSQAIIEFLPDGHIISANENFLNVMGYALSDIEGKHHSMFVDSAEQSSSEYQQFWENLRHGKYQAARYKRFGKSNEEVWIEATYNPIRDLSGNVIKVVKFATDITERVKQEKQFEILSLVANETDNSVIITNAEGLIEYVNPGFIELSGYSFDEALGKKPGSLLQGEHTDQETVRQIRDNIAKRQPFYEEILNYAKDGTSYWISLAINPVFDSKGKLDKFISIQSNIDSTKRKSLENDIRLSAIAQSNIVIECSPLGTVEHVNNLAKEILGFSPDANALSKDINIKNLITADDWENLIRTGSLKADLTIEHLANGSNLRLSATFSTVHNIEGELVKILMYGTDVSERYAVIAKTHGAMSQVLDRISSIIQTINGISDQTNLLALNAAIESARAGEAGRGFAVVADEVRTLAGSTTDSAHEITSLIGETKEHVDSLSAYMDNKS</sequence>
<gene>
    <name evidence="6" type="ORF">ACFO4O_14570</name>
</gene>
<dbReference type="EMBL" id="JBHSGU010000009">
    <property type="protein sequence ID" value="MFC4701390.1"/>
    <property type="molecule type" value="Genomic_DNA"/>
</dbReference>
<feature type="domain" description="Methyl-accepting transducer" evidence="3">
    <location>
        <begin position="509"/>
        <end position="589"/>
    </location>
</feature>
<dbReference type="PANTHER" id="PTHR24422:SF10">
    <property type="entry name" value="CHEMOTAXIS PROTEIN METHYLTRANSFERASE 2"/>
    <property type="match status" value="1"/>
</dbReference>
<feature type="domain" description="PAC" evidence="5">
    <location>
        <begin position="88"/>
        <end position="140"/>
    </location>
</feature>
<proteinExistence type="predicted"/>
<evidence type="ECO:0000259" key="3">
    <source>
        <dbReference type="PROSITE" id="PS50111"/>
    </source>
</evidence>
<dbReference type="PROSITE" id="PS50113">
    <property type="entry name" value="PAC"/>
    <property type="match status" value="3"/>
</dbReference>
<dbReference type="NCBIfam" id="TIGR00229">
    <property type="entry name" value="sensory_box"/>
    <property type="match status" value="3"/>
</dbReference>
<dbReference type="CDD" id="cd00130">
    <property type="entry name" value="PAS"/>
    <property type="match status" value="3"/>
</dbReference>
<feature type="domain" description="PAS" evidence="4">
    <location>
        <begin position="12"/>
        <end position="59"/>
    </location>
</feature>
<evidence type="ECO:0000313" key="7">
    <source>
        <dbReference type="Proteomes" id="UP001595897"/>
    </source>
</evidence>
<feature type="domain" description="PAC" evidence="5">
    <location>
        <begin position="210"/>
        <end position="262"/>
    </location>
</feature>
<dbReference type="InterPro" id="IPR050903">
    <property type="entry name" value="Bact_Chemotaxis_MeTrfase"/>
</dbReference>
<evidence type="ECO:0000259" key="5">
    <source>
        <dbReference type="PROSITE" id="PS50113"/>
    </source>
</evidence>
<dbReference type="SMART" id="SM00283">
    <property type="entry name" value="MA"/>
    <property type="match status" value="1"/>
</dbReference>
<evidence type="ECO:0000256" key="1">
    <source>
        <dbReference type="ARBA" id="ARBA00023224"/>
    </source>
</evidence>
<dbReference type="Pfam" id="PF00015">
    <property type="entry name" value="MCPsignal"/>
    <property type="match status" value="1"/>
</dbReference>
<dbReference type="Pfam" id="PF08447">
    <property type="entry name" value="PAS_3"/>
    <property type="match status" value="1"/>
</dbReference>
<dbReference type="InterPro" id="IPR004089">
    <property type="entry name" value="MCPsignal_dom"/>
</dbReference>
<dbReference type="PANTHER" id="PTHR24422">
    <property type="entry name" value="CHEMOTAXIS PROTEIN METHYLTRANSFERASE"/>
    <property type="match status" value="1"/>
</dbReference>
<dbReference type="InterPro" id="IPR013655">
    <property type="entry name" value="PAS_fold_3"/>
</dbReference>
<dbReference type="SUPFAM" id="SSF58104">
    <property type="entry name" value="Methyl-accepting chemotaxis protein (MCP) signaling domain"/>
    <property type="match status" value="1"/>
</dbReference>
<dbReference type="SMART" id="SM00091">
    <property type="entry name" value="PAS"/>
    <property type="match status" value="3"/>
</dbReference>